<dbReference type="EMBL" id="CAOQHR010000007">
    <property type="protein sequence ID" value="CAI6336849.1"/>
    <property type="molecule type" value="Genomic_DNA"/>
</dbReference>
<gene>
    <name evidence="2" type="ORF">PDIGIT_LOCUS9955</name>
</gene>
<feature type="region of interest" description="Disordered" evidence="1">
    <location>
        <begin position="112"/>
        <end position="139"/>
    </location>
</feature>
<sequence>MLIITKCDLMLRDMSLYFNGTYEKKNPCHHPMQPFQTTSARYYLHCVHMPRQQQHSHRLQSSSHRDSPQTRTRQTTEPHLQFPANFKSRDPLAHETQQSCLVKFPPSIHPCPQTICTSRTPKDPPSPSRPKKKGKKVKI</sequence>
<feature type="compositionally biased region" description="Basic residues" evidence="1">
    <location>
        <begin position="129"/>
        <end position="139"/>
    </location>
</feature>
<dbReference type="AlphaFoldDB" id="A0A9W4UJI8"/>
<name>A0A9W4UJI8_9PLEO</name>
<evidence type="ECO:0000256" key="1">
    <source>
        <dbReference type="SAM" id="MobiDB-lite"/>
    </source>
</evidence>
<feature type="compositionally biased region" description="Polar residues" evidence="1">
    <location>
        <begin position="69"/>
        <end position="78"/>
    </location>
</feature>
<comment type="caution">
    <text evidence="2">The sequence shown here is derived from an EMBL/GenBank/DDBJ whole genome shotgun (WGS) entry which is preliminary data.</text>
</comment>
<proteinExistence type="predicted"/>
<reference evidence="2" key="1">
    <citation type="submission" date="2023-01" db="EMBL/GenBank/DDBJ databases">
        <authorList>
            <person name="Van Ghelder C."/>
            <person name="Rancurel C."/>
        </authorList>
    </citation>
    <scope>NUCLEOTIDE SEQUENCE</scope>
    <source>
        <strain evidence="2">CNCM I-4278</strain>
    </source>
</reference>
<protein>
    <submittedName>
        <fullName evidence="2">Uncharacterized protein</fullName>
    </submittedName>
</protein>
<evidence type="ECO:0000313" key="3">
    <source>
        <dbReference type="Proteomes" id="UP001152607"/>
    </source>
</evidence>
<evidence type="ECO:0000313" key="2">
    <source>
        <dbReference type="EMBL" id="CAI6336849.1"/>
    </source>
</evidence>
<organism evidence="2 3">
    <name type="scientific">Periconia digitata</name>
    <dbReference type="NCBI Taxonomy" id="1303443"/>
    <lineage>
        <taxon>Eukaryota</taxon>
        <taxon>Fungi</taxon>
        <taxon>Dikarya</taxon>
        <taxon>Ascomycota</taxon>
        <taxon>Pezizomycotina</taxon>
        <taxon>Dothideomycetes</taxon>
        <taxon>Pleosporomycetidae</taxon>
        <taxon>Pleosporales</taxon>
        <taxon>Massarineae</taxon>
        <taxon>Periconiaceae</taxon>
        <taxon>Periconia</taxon>
    </lineage>
</organism>
<keyword evidence="3" id="KW-1185">Reference proteome</keyword>
<feature type="region of interest" description="Disordered" evidence="1">
    <location>
        <begin position="49"/>
        <end position="89"/>
    </location>
</feature>
<dbReference type="Proteomes" id="UP001152607">
    <property type="component" value="Unassembled WGS sequence"/>
</dbReference>
<accession>A0A9W4UJI8</accession>